<sequence>MTNSTDTAPLLALSGVTYETDGLRRLGPVDLTVTERRVGVIGRNGSGKSTLSRLVCGLVAPTHGTLRVAGKDVARDRRAALRRVGMLFQNPDHQIIFPTVGEEITFGLRNLGRSRAEAEAEARAALADYGCAEWYDRTTGALSQGQRHLVCLIAVMAMRPRLVILDEPFAGLDLVATRFLDRQLALAGPSLLHVSHDLQALTRYDRVIWIDEGRVRLDGPAADVIDAYRTAMEAVDADAALSL</sequence>
<dbReference type="InterPro" id="IPR027417">
    <property type="entry name" value="P-loop_NTPase"/>
</dbReference>
<keyword evidence="3" id="KW-0547">Nucleotide-binding</keyword>
<dbReference type="InterPro" id="IPR015856">
    <property type="entry name" value="ABC_transpr_CbiO/EcfA_su"/>
</dbReference>
<dbReference type="InterPro" id="IPR003439">
    <property type="entry name" value="ABC_transporter-like_ATP-bd"/>
</dbReference>
<dbReference type="PANTHER" id="PTHR43553:SF24">
    <property type="entry name" value="ENERGY-COUPLING FACTOR TRANSPORTER ATP-BINDING PROTEIN ECFA1"/>
    <property type="match status" value="1"/>
</dbReference>
<protein>
    <submittedName>
        <fullName evidence="6">Cobalt ABC transporter</fullName>
    </submittedName>
</protein>
<evidence type="ECO:0000256" key="3">
    <source>
        <dbReference type="ARBA" id="ARBA00022741"/>
    </source>
</evidence>
<comment type="similarity">
    <text evidence="1">Belongs to the ABC transporter superfamily.</text>
</comment>
<dbReference type="SUPFAM" id="SSF52540">
    <property type="entry name" value="P-loop containing nucleoside triphosphate hydrolases"/>
    <property type="match status" value="1"/>
</dbReference>
<dbReference type="GO" id="GO:0043190">
    <property type="term" value="C:ATP-binding cassette (ABC) transporter complex"/>
    <property type="evidence" value="ECO:0007669"/>
    <property type="project" value="TreeGrafter"/>
</dbReference>
<gene>
    <name evidence="6" type="ORF">GCM10011415_38410</name>
</gene>
<reference evidence="6" key="1">
    <citation type="journal article" date="2014" name="Int. J. Syst. Evol. Microbiol.">
        <title>Complete genome sequence of Corynebacterium casei LMG S-19264T (=DSM 44701T), isolated from a smear-ripened cheese.</title>
        <authorList>
            <consortium name="US DOE Joint Genome Institute (JGI-PGF)"/>
            <person name="Walter F."/>
            <person name="Albersmeier A."/>
            <person name="Kalinowski J."/>
            <person name="Ruckert C."/>
        </authorList>
    </citation>
    <scope>NUCLEOTIDE SEQUENCE</scope>
    <source>
        <strain evidence="6">CGMCC 1.15762</strain>
    </source>
</reference>
<dbReference type="Proteomes" id="UP000617145">
    <property type="component" value="Unassembled WGS sequence"/>
</dbReference>
<feature type="domain" description="ABC transporter" evidence="5">
    <location>
        <begin position="11"/>
        <end position="237"/>
    </location>
</feature>
<dbReference type="Pfam" id="PF00005">
    <property type="entry name" value="ABC_tran"/>
    <property type="match status" value="1"/>
</dbReference>
<dbReference type="CDD" id="cd03225">
    <property type="entry name" value="ABC_cobalt_CbiO_domain1"/>
    <property type="match status" value="1"/>
</dbReference>
<evidence type="ECO:0000256" key="1">
    <source>
        <dbReference type="ARBA" id="ARBA00005417"/>
    </source>
</evidence>
<evidence type="ECO:0000313" key="6">
    <source>
        <dbReference type="EMBL" id="GGG84621.1"/>
    </source>
</evidence>
<comment type="caution">
    <text evidence="6">The sequence shown here is derived from an EMBL/GenBank/DDBJ whole genome shotgun (WGS) entry which is preliminary data.</text>
</comment>
<keyword evidence="7" id="KW-1185">Reference proteome</keyword>
<proteinExistence type="inferred from homology"/>
<evidence type="ECO:0000259" key="5">
    <source>
        <dbReference type="PROSITE" id="PS50893"/>
    </source>
</evidence>
<name>A0A8J3EIA8_9RHOB</name>
<dbReference type="GO" id="GO:0042626">
    <property type="term" value="F:ATPase-coupled transmembrane transporter activity"/>
    <property type="evidence" value="ECO:0007669"/>
    <property type="project" value="TreeGrafter"/>
</dbReference>
<dbReference type="GO" id="GO:0005524">
    <property type="term" value="F:ATP binding"/>
    <property type="evidence" value="ECO:0007669"/>
    <property type="project" value="UniProtKB-KW"/>
</dbReference>
<dbReference type="AlphaFoldDB" id="A0A8J3EIA8"/>
<evidence type="ECO:0000256" key="2">
    <source>
        <dbReference type="ARBA" id="ARBA00022448"/>
    </source>
</evidence>
<evidence type="ECO:0000256" key="4">
    <source>
        <dbReference type="ARBA" id="ARBA00022840"/>
    </source>
</evidence>
<dbReference type="SMART" id="SM00382">
    <property type="entry name" value="AAA"/>
    <property type="match status" value="1"/>
</dbReference>
<dbReference type="RefSeq" id="WP_188791907.1">
    <property type="nucleotide sequence ID" value="NZ_BMJV01000010.1"/>
</dbReference>
<dbReference type="GO" id="GO:0016887">
    <property type="term" value="F:ATP hydrolysis activity"/>
    <property type="evidence" value="ECO:0007669"/>
    <property type="project" value="InterPro"/>
</dbReference>
<keyword evidence="2" id="KW-0813">Transport</keyword>
<dbReference type="EMBL" id="BMJV01000010">
    <property type="protein sequence ID" value="GGG84621.1"/>
    <property type="molecule type" value="Genomic_DNA"/>
</dbReference>
<dbReference type="InterPro" id="IPR050095">
    <property type="entry name" value="ECF_ABC_transporter_ATP-bd"/>
</dbReference>
<dbReference type="InterPro" id="IPR003593">
    <property type="entry name" value="AAA+_ATPase"/>
</dbReference>
<keyword evidence="4" id="KW-0067">ATP-binding</keyword>
<dbReference type="Gene3D" id="3.40.50.300">
    <property type="entry name" value="P-loop containing nucleotide triphosphate hydrolases"/>
    <property type="match status" value="1"/>
</dbReference>
<accession>A0A8J3EIA8</accession>
<dbReference type="PANTHER" id="PTHR43553">
    <property type="entry name" value="HEAVY METAL TRANSPORTER"/>
    <property type="match status" value="1"/>
</dbReference>
<reference evidence="6" key="2">
    <citation type="submission" date="2020-09" db="EMBL/GenBank/DDBJ databases">
        <authorList>
            <person name="Sun Q."/>
            <person name="Zhou Y."/>
        </authorList>
    </citation>
    <scope>NUCLEOTIDE SEQUENCE</scope>
    <source>
        <strain evidence="6">CGMCC 1.15762</strain>
    </source>
</reference>
<organism evidence="6 7">
    <name type="scientific">Salipiger pallidus</name>
    <dbReference type="NCBI Taxonomy" id="1775170"/>
    <lineage>
        <taxon>Bacteria</taxon>
        <taxon>Pseudomonadati</taxon>
        <taxon>Pseudomonadota</taxon>
        <taxon>Alphaproteobacteria</taxon>
        <taxon>Rhodobacterales</taxon>
        <taxon>Roseobacteraceae</taxon>
        <taxon>Salipiger</taxon>
    </lineage>
</organism>
<dbReference type="PROSITE" id="PS50893">
    <property type="entry name" value="ABC_TRANSPORTER_2"/>
    <property type="match status" value="1"/>
</dbReference>
<evidence type="ECO:0000313" key="7">
    <source>
        <dbReference type="Proteomes" id="UP000617145"/>
    </source>
</evidence>